<evidence type="ECO:0000313" key="11">
    <source>
        <dbReference type="Proteomes" id="UP000314982"/>
    </source>
</evidence>
<reference evidence="10" key="3">
    <citation type="submission" date="2025-09" db="UniProtKB">
        <authorList>
            <consortium name="Ensembl"/>
        </authorList>
    </citation>
    <scope>IDENTIFICATION</scope>
</reference>
<evidence type="ECO:0000256" key="6">
    <source>
        <dbReference type="ARBA" id="ARBA00022833"/>
    </source>
</evidence>
<accession>A0A4W5JRR1</accession>
<reference evidence="10" key="2">
    <citation type="submission" date="2025-08" db="UniProtKB">
        <authorList>
            <consortium name="Ensembl"/>
        </authorList>
    </citation>
    <scope>IDENTIFICATION</scope>
</reference>
<dbReference type="STRING" id="62062.ENSHHUP00000006342"/>
<dbReference type="InterPro" id="IPR000718">
    <property type="entry name" value="Peptidase_M13"/>
</dbReference>
<organism evidence="10 11">
    <name type="scientific">Hucho hucho</name>
    <name type="common">huchen</name>
    <dbReference type="NCBI Taxonomy" id="62062"/>
    <lineage>
        <taxon>Eukaryota</taxon>
        <taxon>Metazoa</taxon>
        <taxon>Chordata</taxon>
        <taxon>Craniata</taxon>
        <taxon>Vertebrata</taxon>
        <taxon>Euteleostomi</taxon>
        <taxon>Actinopterygii</taxon>
        <taxon>Neopterygii</taxon>
        <taxon>Teleostei</taxon>
        <taxon>Protacanthopterygii</taxon>
        <taxon>Salmoniformes</taxon>
        <taxon>Salmonidae</taxon>
        <taxon>Salmoninae</taxon>
        <taxon>Hucho</taxon>
    </lineage>
</organism>
<dbReference type="PRINTS" id="PR00786">
    <property type="entry name" value="NEPRILYSIN"/>
</dbReference>
<dbReference type="Gene3D" id="3.40.390.10">
    <property type="entry name" value="Collagenase (Catalytic Domain)"/>
    <property type="match status" value="1"/>
</dbReference>
<dbReference type="Ensembl" id="ENSHHUT00000006530.1">
    <property type="protein sequence ID" value="ENSHHUP00000006342.1"/>
    <property type="gene ID" value="ENSHHUG00000003895.1"/>
</dbReference>
<dbReference type="InterPro" id="IPR024079">
    <property type="entry name" value="MetalloPept_cat_dom_sf"/>
</dbReference>
<feature type="domain" description="Peptidase M13 N-terminal" evidence="9">
    <location>
        <begin position="67"/>
        <end position="447"/>
    </location>
</feature>
<evidence type="ECO:0000256" key="5">
    <source>
        <dbReference type="ARBA" id="ARBA00022801"/>
    </source>
</evidence>
<evidence type="ECO:0000256" key="4">
    <source>
        <dbReference type="ARBA" id="ARBA00022723"/>
    </source>
</evidence>
<evidence type="ECO:0000256" key="3">
    <source>
        <dbReference type="ARBA" id="ARBA00022670"/>
    </source>
</evidence>
<dbReference type="CDD" id="cd08662">
    <property type="entry name" value="M13"/>
    <property type="match status" value="1"/>
</dbReference>
<keyword evidence="3" id="KW-0645">Protease</keyword>
<feature type="domain" description="Peptidase M13 C-terminal" evidence="8">
    <location>
        <begin position="503"/>
        <end position="705"/>
    </location>
</feature>
<keyword evidence="5" id="KW-0378">Hydrolase</keyword>
<dbReference type="InterPro" id="IPR008753">
    <property type="entry name" value="Peptidase_M13_N"/>
</dbReference>
<dbReference type="AlphaFoldDB" id="A0A4W5JRR1"/>
<evidence type="ECO:0000256" key="1">
    <source>
        <dbReference type="ARBA" id="ARBA00001947"/>
    </source>
</evidence>
<dbReference type="PANTHER" id="PTHR11733">
    <property type="entry name" value="ZINC METALLOPROTEASE FAMILY M13 NEPRILYSIN-RELATED"/>
    <property type="match status" value="1"/>
</dbReference>
<comment type="cofactor">
    <cofactor evidence="1">
        <name>Zn(2+)</name>
        <dbReference type="ChEBI" id="CHEBI:29105"/>
    </cofactor>
</comment>
<dbReference type="Proteomes" id="UP000314982">
    <property type="component" value="Unassembled WGS sequence"/>
</dbReference>
<evidence type="ECO:0008006" key="12">
    <source>
        <dbReference type="Google" id="ProtNLM"/>
    </source>
</evidence>
<dbReference type="InterPro" id="IPR018497">
    <property type="entry name" value="Peptidase_M13_C"/>
</dbReference>
<dbReference type="Pfam" id="PF05649">
    <property type="entry name" value="Peptidase_M13_N"/>
    <property type="match status" value="1"/>
</dbReference>
<evidence type="ECO:0000313" key="10">
    <source>
        <dbReference type="Ensembl" id="ENSHHUP00000006342.1"/>
    </source>
</evidence>
<comment type="similarity">
    <text evidence="2">Belongs to the peptidase M13 family.</text>
</comment>
<keyword evidence="4" id="KW-0479">Metal-binding</keyword>
<dbReference type="PANTHER" id="PTHR11733:SF167">
    <property type="entry name" value="FI17812P1-RELATED"/>
    <property type="match status" value="1"/>
</dbReference>
<dbReference type="PROSITE" id="PS51885">
    <property type="entry name" value="NEPRILYSIN"/>
    <property type="match status" value="1"/>
</dbReference>
<dbReference type="SUPFAM" id="SSF55486">
    <property type="entry name" value="Metalloproteases ('zincins'), catalytic domain"/>
    <property type="match status" value="1"/>
</dbReference>
<sequence length="708" mass="79694">MGKQHHFWIVLYRFLYIDQVGGHFGTNGALLFAIPAFIWVSESNAQATVKAAEPGINVSYMDKNKKPNDDFFRFVNGKWLDKTEIPNDRSRWGSFDELRKKTDLDALAILKKATSSNTYKSDTDQGKAINLYASIMDTVARNKNGINPLKSYLLKIDAIKNISDLQNLLMEMEPSGGIGFFGFGVGADAKDSNKNVLYLGVGPLGLPDRDYYVSDEKDSKEKREKYVIYAAKMLQNIGDSQIVAEANARKLLDFEIAMSQPRFDRVEERDSRKSYNPMTIAELQKLTPAINWDMFLKTVGYKNSTTVIVTQPKYMASLQTIFAQNKIEDWKNYLRWSLINGSTNSLTTDIETTSWEFYSKTLGGALKQKPRAERALQSINGNVGEALGKLYVAEKFPAEAKEKASKMIQNVIKAYENRINNLSWMSAETKVKAIQKLNKLTIKIGYPDKWKDYSKLVIKNRSEGGSYFQNQINLSQWQYNEGLEKLTKPVDKTEWGMAPQVVNAYYNPAYNEIVFPAAILQPPFYDYKADEAVNYGGIGAVIGHEVSHGFDDSGARYDADGNLVDWWTAEDLKQFTALTGALAAQYSALQPLPGTFVDGNFTLGENIGDLGGVNAAYDGLQLYLKANGNPGLIDGYTAEQRFFISWATVWRTKMRDEAIKNLVKTDPHSPGMYRAYVPLQNIGTFYQAFDIKSGDGMYIAPEKRVKIW</sequence>
<proteinExistence type="inferred from homology"/>
<dbReference type="GO" id="GO:0046872">
    <property type="term" value="F:metal ion binding"/>
    <property type="evidence" value="ECO:0007669"/>
    <property type="project" value="UniProtKB-KW"/>
</dbReference>
<reference evidence="11" key="1">
    <citation type="submission" date="2018-06" db="EMBL/GenBank/DDBJ databases">
        <title>Genome assembly of Danube salmon.</title>
        <authorList>
            <person name="Macqueen D.J."/>
            <person name="Gundappa M.K."/>
        </authorList>
    </citation>
    <scope>NUCLEOTIDE SEQUENCE [LARGE SCALE GENOMIC DNA]</scope>
</reference>
<dbReference type="GeneTree" id="ENSGT00940000164877"/>
<protein>
    <recommendedName>
        <fullName evidence="12">Endothelin-converting enzyme 1</fullName>
    </recommendedName>
</protein>
<keyword evidence="11" id="KW-1185">Reference proteome</keyword>
<evidence type="ECO:0000259" key="8">
    <source>
        <dbReference type="Pfam" id="PF01431"/>
    </source>
</evidence>
<evidence type="ECO:0000256" key="7">
    <source>
        <dbReference type="ARBA" id="ARBA00023049"/>
    </source>
</evidence>
<dbReference type="Gene3D" id="1.10.1380.10">
    <property type="entry name" value="Neutral endopeptidase , domain2"/>
    <property type="match status" value="1"/>
</dbReference>
<dbReference type="GO" id="GO:0005886">
    <property type="term" value="C:plasma membrane"/>
    <property type="evidence" value="ECO:0007669"/>
    <property type="project" value="TreeGrafter"/>
</dbReference>
<keyword evidence="7" id="KW-0482">Metalloprotease</keyword>
<dbReference type="Pfam" id="PF01431">
    <property type="entry name" value="Peptidase_M13"/>
    <property type="match status" value="1"/>
</dbReference>
<dbReference type="InterPro" id="IPR042089">
    <property type="entry name" value="Peptidase_M13_dom_2"/>
</dbReference>
<name>A0A4W5JRR1_9TELE</name>
<keyword evidence="6" id="KW-0862">Zinc</keyword>
<dbReference type="GO" id="GO:0004222">
    <property type="term" value="F:metalloendopeptidase activity"/>
    <property type="evidence" value="ECO:0007669"/>
    <property type="project" value="InterPro"/>
</dbReference>
<evidence type="ECO:0000259" key="9">
    <source>
        <dbReference type="Pfam" id="PF05649"/>
    </source>
</evidence>
<evidence type="ECO:0000256" key="2">
    <source>
        <dbReference type="ARBA" id="ARBA00007357"/>
    </source>
</evidence>
<dbReference type="GO" id="GO:0016485">
    <property type="term" value="P:protein processing"/>
    <property type="evidence" value="ECO:0007669"/>
    <property type="project" value="TreeGrafter"/>
</dbReference>